<dbReference type="Proteomes" id="UP000549616">
    <property type="component" value="Unassembled WGS sequence"/>
</dbReference>
<keyword evidence="3" id="KW-1185">Reference proteome</keyword>
<keyword evidence="1" id="KW-0175">Coiled coil</keyword>
<comment type="caution">
    <text evidence="2">The sequence shown here is derived from an EMBL/GenBank/DDBJ whole genome shotgun (WGS) entry which is preliminary data.</text>
</comment>
<proteinExistence type="predicted"/>
<dbReference type="EMBL" id="JACCFK010000001">
    <property type="protein sequence ID" value="NYI91774.1"/>
    <property type="molecule type" value="Genomic_DNA"/>
</dbReference>
<evidence type="ECO:0000313" key="3">
    <source>
        <dbReference type="Proteomes" id="UP000549616"/>
    </source>
</evidence>
<sequence length="141" mass="15761">MGLDLGELSRLSPRVQLAKIIDATIGEAGHPDDYALKRATVEHLKTVLLADTPPPPEVSIRNFVAEWIFQQSLVELQAARATRGRTQQQVDRAERQLRDWLKRRVQRIEVTTQGRPSVQNLADMTAKITGEALRLIKAGTS</sequence>
<gene>
    <name evidence="2" type="ORF">HNR02_005097</name>
</gene>
<evidence type="ECO:0000256" key="1">
    <source>
        <dbReference type="SAM" id="Coils"/>
    </source>
</evidence>
<dbReference type="RefSeq" id="WP_179775616.1">
    <property type="nucleotide sequence ID" value="NZ_JACCFK010000001.1"/>
</dbReference>
<accession>A0A853BAI8</accession>
<name>A0A853BAI8_9PSEU</name>
<protein>
    <submittedName>
        <fullName evidence="2">Uncharacterized protein</fullName>
    </submittedName>
</protein>
<feature type="coiled-coil region" evidence="1">
    <location>
        <begin position="76"/>
        <end position="103"/>
    </location>
</feature>
<organism evidence="2 3">
    <name type="scientific">Amycolatopsis endophytica</name>
    <dbReference type="NCBI Taxonomy" id="860233"/>
    <lineage>
        <taxon>Bacteria</taxon>
        <taxon>Bacillati</taxon>
        <taxon>Actinomycetota</taxon>
        <taxon>Actinomycetes</taxon>
        <taxon>Pseudonocardiales</taxon>
        <taxon>Pseudonocardiaceae</taxon>
        <taxon>Amycolatopsis</taxon>
    </lineage>
</organism>
<dbReference type="AlphaFoldDB" id="A0A853BAI8"/>
<evidence type="ECO:0000313" key="2">
    <source>
        <dbReference type="EMBL" id="NYI91774.1"/>
    </source>
</evidence>
<reference evidence="2 3" key="1">
    <citation type="submission" date="2020-07" db="EMBL/GenBank/DDBJ databases">
        <title>Sequencing the genomes of 1000 actinobacteria strains.</title>
        <authorList>
            <person name="Klenk H.-P."/>
        </authorList>
    </citation>
    <scope>NUCLEOTIDE SEQUENCE [LARGE SCALE GENOMIC DNA]</scope>
    <source>
        <strain evidence="2 3">DSM 104006</strain>
    </source>
</reference>